<dbReference type="Gene3D" id="3.40.50.720">
    <property type="entry name" value="NAD(P)-binding Rossmann-like Domain"/>
    <property type="match status" value="1"/>
</dbReference>
<proteinExistence type="predicted"/>
<dbReference type="AlphaFoldDB" id="A0A6J7KI12"/>
<name>A0A6J7KI12_9ZZZZ</name>
<protein>
    <submittedName>
        <fullName evidence="1">Unannotated protein</fullName>
    </submittedName>
</protein>
<accession>A0A6J7KI12</accession>
<reference evidence="1" key="1">
    <citation type="submission" date="2020-05" db="EMBL/GenBank/DDBJ databases">
        <authorList>
            <person name="Chiriac C."/>
            <person name="Salcher M."/>
            <person name="Ghai R."/>
            <person name="Kavagutti S V."/>
        </authorList>
    </citation>
    <scope>NUCLEOTIDE SEQUENCE</scope>
</reference>
<sequence length="53" mass="5640">MPHRIVVLIEVTGAGDYFPPYAGNLDIMTAAALRVGEAMAVHRIESASKEAQA</sequence>
<gene>
    <name evidence="1" type="ORF">UFOPK3773_01657</name>
</gene>
<evidence type="ECO:0000313" key="1">
    <source>
        <dbReference type="EMBL" id="CAB4955496.1"/>
    </source>
</evidence>
<organism evidence="1">
    <name type="scientific">freshwater metagenome</name>
    <dbReference type="NCBI Taxonomy" id="449393"/>
    <lineage>
        <taxon>unclassified sequences</taxon>
        <taxon>metagenomes</taxon>
        <taxon>ecological metagenomes</taxon>
    </lineage>
</organism>
<dbReference type="EMBL" id="CAFBNF010000215">
    <property type="protein sequence ID" value="CAB4955496.1"/>
    <property type="molecule type" value="Genomic_DNA"/>
</dbReference>